<evidence type="ECO:0000313" key="1">
    <source>
        <dbReference type="EMBL" id="PTL34917.1"/>
    </source>
</evidence>
<reference evidence="1 2" key="1">
    <citation type="submission" date="2017-09" db="EMBL/GenBank/DDBJ databases">
        <title>Bloom of a denitrifying methanotroph, Candidatus Methylomirabilis limnetica, in a deep stratified lake.</title>
        <authorList>
            <person name="Graf J.S."/>
            <person name="Marchant H.K."/>
            <person name="Tienken D."/>
            <person name="Hach P.F."/>
            <person name="Brand A."/>
            <person name="Schubert C.J."/>
            <person name="Kuypers M.M."/>
            <person name="Milucka J."/>
        </authorList>
    </citation>
    <scope>NUCLEOTIDE SEQUENCE [LARGE SCALE GENOMIC DNA]</scope>
    <source>
        <strain evidence="1 2">Zug</strain>
    </source>
</reference>
<reference evidence="2" key="2">
    <citation type="journal article" date="2018" name="Environ. Microbiol.">
        <title>Bloom of a denitrifying methanotroph, 'Candidatus Methylomirabilis limnetica', in a deep stratified lake.</title>
        <authorList>
            <person name="Graf J.S."/>
            <person name="Mayr M.J."/>
            <person name="Marchant H.K."/>
            <person name="Tienken D."/>
            <person name="Hach P.F."/>
            <person name="Brand A."/>
            <person name="Schubert C.J."/>
            <person name="Kuypers M.M."/>
            <person name="Milucka J."/>
        </authorList>
    </citation>
    <scope>NUCLEOTIDE SEQUENCE [LARGE SCALE GENOMIC DNA]</scope>
    <source>
        <strain evidence="2">Zug</strain>
    </source>
</reference>
<dbReference type="EMBL" id="NVQC01000038">
    <property type="protein sequence ID" value="PTL34917.1"/>
    <property type="molecule type" value="Genomic_DNA"/>
</dbReference>
<dbReference type="SUPFAM" id="SSF48452">
    <property type="entry name" value="TPR-like"/>
    <property type="match status" value="1"/>
</dbReference>
<dbReference type="OrthoDB" id="5469253at2"/>
<protein>
    <submittedName>
        <fullName evidence="1">Uncharacterized protein</fullName>
    </submittedName>
</protein>
<keyword evidence="2" id="KW-1185">Reference proteome</keyword>
<sequence length="426" mass="48074">MVLEFRTSSSKAASLLLLACLTTLASWMIVRPWAASFAIPALPHDPELLRAWRSHPEHPQYQHQHLGKIRQYSVSFQDYQEALRHYRLALWENPLSSRTWFDVARTHWWLGQVQEAKPALRLALWFNPSNARLRWEAALFQIQLEDYEAAIANLRHLVMTEPSQRQTYFTLIHTLMQPADFIDTTLPAEPGVLSDYLDYLIRQGEAENGRVVWQRLTALPAVSVDPRLASAYVDFMLEHKDLSEATSAWNLLLRLRGIGRGGGDLDNLMWNGGFERDETWGAGFDWRVGRSAGVEIGVGASSSAEGTRSLKIAFDGTRNLDLTAASQVVPVMPGTRYLLSGSIKTTGITTSNGPYLEVIDFLDGRRHATSESYIGDHPWSEVRVPFETSPRSQAIVIKIRRETSQKLDNLIGGTAWIDQVSLKKIH</sequence>
<dbReference type="InterPro" id="IPR011990">
    <property type="entry name" value="TPR-like_helical_dom_sf"/>
</dbReference>
<evidence type="ECO:0000313" key="2">
    <source>
        <dbReference type="Proteomes" id="UP000241436"/>
    </source>
</evidence>
<name>A0A2T4TUY2_9BACT</name>
<dbReference type="RefSeq" id="WP_107564029.1">
    <property type="nucleotide sequence ID" value="NZ_NVQC01000038.1"/>
</dbReference>
<comment type="caution">
    <text evidence="1">The sequence shown here is derived from an EMBL/GenBank/DDBJ whole genome shotgun (WGS) entry which is preliminary data.</text>
</comment>
<dbReference type="AlphaFoldDB" id="A0A2T4TUY2"/>
<dbReference type="Gene3D" id="2.60.120.260">
    <property type="entry name" value="Galactose-binding domain-like"/>
    <property type="match status" value="1"/>
</dbReference>
<gene>
    <name evidence="1" type="ORF">CLG94_12535</name>
</gene>
<accession>A0A2T4TUY2</accession>
<dbReference type="Gene3D" id="1.25.40.10">
    <property type="entry name" value="Tetratricopeptide repeat domain"/>
    <property type="match status" value="1"/>
</dbReference>
<proteinExistence type="predicted"/>
<organism evidence="1 2">
    <name type="scientific">Candidatus Methylomirabilis limnetica</name>
    <dbReference type="NCBI Taxonomy" id="2033718"/>
    <lineage>
        <taxon>Bacteria</taxon>
        <taxon>Candidatus Methylomirabilota</taxon>
        <taxon>Candidatus Methylomirabilia</taxon>
        <taxon>Candidatus Methylomirabilales</taxon>
        <taxon>Candidatus Methylomirabilaceae</taxon>
        <taxon>Candidatus Methylomirabilis</taxon>
    </lineage>
</organism>
<dbReference type="Proteomes" id="UP000241436">
    <property type="component" value="Unassembled WGS sequence"/>
</dbReference>